<keyword evidence="1" id="KW-1133">Transmembrane helix</keyword>
<dbReference type="Pfam" id="PF02558">
    <property type="entry name" value="ApbA"/>
    <property type="match status" value="1"/>
</dbReference>
<evidence type="ECO:0000313" key="5">
    <source>
        <dbReference type="Proteomes" id="UP000510647"/>
    </source>
</evidence>
<dbReference type="AlphaFoldDB" id="A0A7H9HPL6"/>
<dbReference type="Pfam" id="PF08546">
    <property type="entry name" value="ApbA_C"/>
    <property type="match status" value="1"/>
</dbReference>
<proteinExistence type="predicted"/>
<name>A0A7H9HPL6_9SACH</name>
<feature type="domain" description="Ketopantoate reductase N-terminal" evidence="2">
    <location>
        <begin position="9"/>
        <end position="179"/>
    </location>
</feature>
<protein>
    <recommendedName>
        <fullName evidence="6">2-dehydropantoate 2-reductase</fullName>
    </recommendedName>
</protein>
<dbReference type="InterPro" id="IPR008927">
    <property type="entry name" value="6-PGluconate_DH-like_C_sf"/>
</dbReference>
<keyword evidence="1" id="KW-0812">Transmembrane</keyword>
<keyword evidence="5" id="KW-1185">Reference proteome</keyword>
<evidence type="ECO:0008006" key="6">
    <source>
        <dbReference type="Google" id="ProtNLM"/>
    </source>
</evidence>
<dbReference type="InterPro" id="IPR013328">
    <property type="entry name" value="6PGD_dom2"/>
</dbReference>
<dbReference type="SUPFAM" id="SSF51735">
    <property type="entry name" value="NAD(P)-binding Rossmann-fold domains"/>
    <property type="match status" value="1"/>
</dbReference>
<evidence type="ECO:0000313" key="4">
    <source>
        <dbReference type="EMBL" id="QLQ79146.1"/>
    </source>
</evidence>
<feature type="domain" description="Ketopantoate reductase C-terminal" evidence="3">
    <location>
        <begin position="209"/>
        <end position="333"/>
    </location>
</feature>
<evidence type="ECO:0000256" key="1">
    <source>
        <dbReference type="SAM" id="Phobius"/>
    </source>
</evidence>
<dbReference type="OrthoDB" id="3609at2759"/>
<dbReference type="InterPro" id="IPR051402">
    <property type="entry name" value="KPR-Related"/>
</dbReference>
<dbReference type="InterPro" id="IPR013752">
    <property type="entry name" value="KPA_reductase"/>
</dbReference>
<feature type="transmembrane region" description="Helical" evidence="1">
    <location>
        <begin position="6"/>
        <end position="27"/>
    </location>
</feature>
<evidence type="ECO:0000259" key="2">
    <source>
        <dbReference type="Pfam" id="PF02558"/>
    </source>
</evidence>
<dbReference type="GO" id="GO:0005737">
    <property type="term" value="C:cytoplasm"/>
    <property type="evidence" value="ECO:0007669"/>
    <property type="project" value="TreeGrafter"/>
</dbReference>
<accession>A0A7H9HPL6</accession>
<evidence type="ECO:0000259" key="3">
    <source>
        <dbReference type="Pfam" id="PF08546"/>
    </source>
</evidence>
<dbReference type="PANTHER" id="PTHR21708">
    <property type="entry name" value="PROBABLE 2-DEHYDROPANTOATE 2-REDUCTASE"/>
    <property type="match status" value="1"/>
</dbReference>
<dbReference type="EMBL" id="CP059268">
    <property type="protein sequence ID" value="QLQ79146.1"/>
    <property type="molecule type" value="Genomic_DNA"/>
</dbReference>
<sequence length="353" mass="39419">MNRVDLPEIIVIGAGGVGVISALSLFLRGKSQVSLVVRSDYEHVKEFGYEIDSCDYGQLNNWRPHGFFKSVKDASESGKFFEYVVVTTKNIPDGPEGSSVADVIRCIVESNGKLCPERQTNILLVQNGIDIEKDLYAKFDCGDGKVVVLSGTQLIGSTKIGKGVIRQIGQDHILVGPFEKQNKAAVDAAKRFIDLYRNEDRNLVVFDENVRYTRWRKLIYNSVIATTTALVGMDVSRCLQFGVGGISTEEEIFKPGMREIIAIAASEGIELDEECITFFCDISRKREYKPSMCVDCENGQLMELEVILGNPLKIARQNGVSTPVLSLIYNMLFMVQNKLKEQKGYIKFELDKD</sequence>
<dbReference type="InterPro" id="IPR036291">
    <property type="entry name" value="NAD(P)-bd_dom_sf"/>
</dbReference>
<dbReference type="FunFam" id="1.10.1040.10:FF:000017">
    <property type="entry name" value="2-dehydropantoate 2-reductase"/>
    <property type="match status" value="1"/>
</dbReference>
<reference evidence="4 5" key="1">
    <citation type="submission" date="2020-06" db="EMBL/GenBank/DDBJ databases">
        <title>The yeast mating-type switching endonuclease HO is a domesticated member of an unorthodox homing genetic element family.</title>
        <authorList>
            <person name="Coughlan A.Y."/>
            <person name="Lombardi L."/>
            <person name="Braun-Galleani S."/>
            <person name="Martos A.R."/>
            <person name="Galeote V."/>
            <person name="Bigey F."/>
            <person name="Dequin S."/>
            <person name="Byrne K.P."/>
            <person name="Wolfe K.H."/>
        </authorList>
    </citation>
    <scope>NUCLEOTIDE SEQUENCE [LARGE SCALE GENOMIC DNA]</scope>
    <source>
        <strain evidence="4 5">CBS2947</strain>
    </source>
</reference>
<gene>
    <name evidence="4" type="ORF">HG537_0B04940</name>
</gene>
<dbReference type="Gene3D" id="3.40.50.720">
    <property type="entry name" value="NAD(P)-binding Rossmann-like Domain"/>
    <property type="match status" value="1"/>
</dbReference>
<dbReference type="InterPro" id="IPR013332">
    <property type="entry name" value="KPR_N"/>
</dbReference>
<dbReference type="Proteomes" id="UP000510647">
    <property type="component" value="Chromosome 2"/>
</dbReference>
<keyword evidence="1" id="KW-0472">Membrane</keyword>
<dbReference type="PANTHER" id="PTHR21708:SF30">
    <property type="entry name" value="2-DEHYDROPANTOATE 2-REDUCTASE-RELATED"/>
    <property type="match status" value="1"/>
</dbReference>
<dbReference type="Gene3D" id="1.10.1040.10">
    <property type="entry name" value="N-(1-d-carboxylethyl)-l-norvaline Dehydrogenase, domain 2"/>
    <property type="match status" value="1"/>
</dbReference>
<organism evidence="4 5">
    <name type="scientific">Torulaspora globosa</name>
    <dbReference type="NCBI Taxonomy" id="48254"/>
    <lineage>
        <taxon>Eukaryota</taxon>
        <taxon>Fungi</taxon>
        <taxon>Dikarya</taxon>
        <taxon>Ascomycota</taxon>
        <taxon>Saccharomycotina</taxon>
        <taxon>Saccharomycetes</taxon>
        <taxon>Saccharomycetales</taxon>
        <taxon>Saccharomycetaceae</taxon>
        <taxon>Torulaspora</taxon>
    </lineage>
</organism>
<dbReference type="SUPFAM" id="SSF48179">
    <property type="entry name" value="6-phosphogluconate dehydrogenase C-terminal domain-like"/>
    <property type="match status" value="1"/>
</dbReference>